<dbReference type="RefSeq" id="XP_053027460.1">
    <property type="nucleotide sequence ID" value="XM_053163489.1"/>
</dbReference>
<dbReference type="Proteomes" id="UP001164743">
    <property type="component" value="Chromosome 15A"/>
</dbReference>
<dbReference type="GeneID" id="77804384"/>
<accession>A0ABY7D4T4</accession>
<proteinExistence type="predicted"/>
<organism evidence="1 2">
    <name type="scientific">Puccinia triticina</name>
    <dbReference type="NCBI Taxonomy" id="208348"/>
    <lineage>
        <taxon>Eukaryota</taxon>
        <taxon>Fungi</taxon>
        <taxon>Dikarya</taxon>
        <taxon>Basidiomycota</taxon>
        <taxon>Pucciniomycotina</taxon>
        <taxon>Pucciniomycetes</taxon>
        <taxon>Pucciniales</taxon>
        <taxon>Pucciniaceae</taxon>
        <taxon>Puccinia</taxon>
    </lineage>
</organism>
<dbReference type="EMBL" id="CP110435">
    <property type="protein sequence ID" value="WAQ91905.1"/>
    <property type="molecule type" value="Genomic_DNA"/>
</dbReference>
<evidence type="ECO:0000313" key="2">
    <source>
        <dbReference type="Proteomes" id="UP001164743"/>
    </source>
</evidence>
<keyword evidence="2" id="KW-1185">Reference proteome</keyword>
<evidence type="ECO:0000313" key="1">
    <source>
        <dbReference type="EMBL" id="WAQ91905.1"/>
    </source>
</evidence>
<protein>
    <submittedName>
        <fullName evidence="1">Uncharacterized protein</fullName>
    </submittedName>
</protein>
<name>A0ABY7D4T4_9BASI</name>
<gene>
    <name evidence="1" type="ORF">PtA15_15A298</name>
</gene>
<sequence>MIGGLQSQLASGHLTQDIAYQRVQKLTASFQATLNEANGCGICFNNPGHSSSVASSTMIQFTNFKSLLQTTFGKSPFTQISASVFLNLTSLFQKFFQQTTDSLSFSFNSIITQNFRPVMQDIMPFLVPSLEQLVFQKKQSLFHSFSPPWKIS</sequence>
<reference evidence="1" key="1">
    <citation type="submission" date="2022-10" db="EMBL/GenBank/DDBJ databases">
        <title>Puccinia triticina Genome sequencing and assembly.</title>
        <authorList>
            <person name="Li C."/>
        </authorList>
    </citation>
    <scope>NUCLEOTIDE SEQUENCE</scope>
    <source>
        <strain evidence="1">Pt15</strain>
    </source>
</reference>